<evidence type="ECO:0000313" key="1">
    <source>
        <dbReference type="EMBL" id="HAG4650559.1"/>
    </source>
</evidence>
<dbReference type="Pfam" id="PF04591">
    <property type="entry name" value="DUF596"/>
    <property type="match status" value="1"/>
</dbReference>
<dbReference type="SUPFAM" id="SSF160472">
    <property type="entry name" value="NMB0513-like"/>
    <property type="match status" value="1"/>
</dbReference>
<sequence>MNIEHEFHELCDALKGRNLQVVWWATESFYHTFSERKECFFLILSRLLNEKKIYLAKHGILLNGTVDEQIARFRQVFPKSEDEMEDGFWFFDEGCPGGAVWLLEDGSLEWT</sequence>
<reference evidence="1" key="1">
    <citation type="journal article" date="2018" name="Genome Biol.">
        <title>SKESA: strategic k-mer extension for scrupulous assemblies.</title>
        <authorList>
            <person name="Souvorov A."/>
            <person name="Agarwala R."/>
            <person name="Lipman D.J."/>
        </authorList>
    </citation>
    <scope>NUCLEOTIDE SEQUENCE</scope>
    <source>
        <strain evidence="1">MA.BM_SE06/8</strain>
    </source>
</reference>
<protein>
    <submittedName>
        <fullName evidence="1">DUF596 domain-containing protein</fullName>
    </submittedName>
</protein>
<name>A0A763VTF1_SALER</name>
<dbReference type="InterPro" id="IPR007670">
    <property type="entry name" value="DUF596"/>
</dbReference>
<organism evidence="1">
    <name type="scientific">Salmonella enterica</name>
    <name type="common">Salmonella choleraesuis</name>
    <dbReference type="NCBI Taxonomy" id="28901"/>
    <lineage>
        <taxon>Bacteria</taxon>
        <taxon>Pseudomonadati</taxon>
        <taxon>Pseudomonadota</taxon>
        <taxon>Gammaproteobacteria</taxon>
        <taxon>Enterobacterales</taxon>
        <taxon>Enterobacteriaceae</taxon>
        <taxon>Salmonella</taxon>
    </lineage>
</organism>
<dbReference type="Gene3D" id="1.10.3510.10">
    <property type="entry name" value="NMB0513-like"/>
    <property type="match status" value="1"/>
</dbReference>
<comment type="caution">
    <text evidence="1">The sequence shown here is derived from an EMBL/GenBank/DDBJ whole genome shotgun (WGS) entry which is preliminary data.</text>
</comment>
<dbReference type="EMBL" id="DAAYKZ010000001">
    <property type="protein sequence ID" value="HAG4650559.1"/>
    <property type="molecule type" value="Genomic_DNA"/>
</dbReference>
<gene>
    <name evidence="1" type="ORF">G8382_000368</name>
</gene>
<accession>A0A763VTF1</accession>
<reference evidence="1" key="2">
    <citation type="submission" date="2020-02" db="EMBL/GenBank/DDBJ databases">
        <authorList>
            <consortium name="NCBI Pathogen Detection Project"/>
        </authorList>
    </citation>
    <scope>NUCLEOTIDE SEQUENCE</scope>
    <source>
        <strain evidence="1">MA.BM_SE06/8</strain>
    </source>
</reference>
<dbReference type="InterPro" id="IPR023138">
    <property type="entry name" value="NMB0513-like_sf"/>
</dbReference>
<dbReference type="AlphaFoldDB" id="A0A763VTF1"/>
<proteinExistence type="predicted"/>